<accession>A0A5J6LD78</accession>
<dbReference type="KEGG" id="nik:F5I99_08635"/>
<dbReference type="Proteomes" id="UP000325606">
    <property type="component" value="Chromosome"/>
</dbReference>
<gene>
    <name evidence="2" type="ORF">F5I99_08635</name>
</gene>
<dbReference type="RefSeq" id="WP_151055058.1">
    <property type="nucleotide sequence ID" value="NZ_CP044222.1"/>
</dbReference>
<evidence type="ECO:0000313" key="3">
    <source>
        <dbReference type="Proteomes" id="UP000325606"/>
    </source>
</evidence>
<feature type="chain" id="PRO_5023937786" evidence="1">
    <location>
        <begin position="22"/>
        <end position="375"/>
    </location>
</feature>
<sequence>MATSKHLALTLSLLLSGSVLASPTFTPTTQLPDGEWIDLSEDLCDVAQQTHSYLAQGNAYDPAAIHGGTTVWLNTPTERIQETLAYICEVVHEDQQMGRTSRLTDPDFIAEHFELLRWSPDQQRASQLSDDKPLLQRLPSDRLLLTKYYVRLTNGQPQQTPETPHALYGLPFDEAHLSLDEADAKRDHITRYRYGKQTIVANESSKDQAAHMRNLAPPLIWLSRDDLEGALLQGTAVVNEPSGDRRYFNVHRNNGIAYDRTQRPEQQQRYWYFKEVQGVLGYGKDANYKIPILPKVTVAGDIFQLGLGRLILLRTEEQGQPVFRLTVLADTGGAFHDNLYQLDWLSGYYRDWDDYYQANRHISDYADAWLLLKKQ</sequence>
<dbReference type="SUPFAM" id="SSF50685">
    <property type="entry name" value="Barwin-like endoglucanases"/>
    <property type="match status" value="1"/>
</dbReference>
<name>A0A5J6LD78_9GAMM</name>
<keyword evidence="1" id="KW-0732">Signal</keyword>
<dbReference type="Gene3D" id="2.40.240.50">
    <property type="entry name" value="Barwin-like endoglucanases"/>
    <property type="match status" value="1"/>
</dbReference>
<keyword evidence="3" id="KW-1185">Reference proteome</keyword>
<dbReference type="InterPro" id="IPR036908">
    <property type="entry name" value="RlpA-like_sf"/>
</dbReference>
<dbReference type="EMBL" id="CP044222">
    <property type="protein sequence ID" value="QEW06569.1"/>
    <property type="molecule type" value="Genomic_DNA"/>
</dbReference>
<protein>
    <submittedName>
        <fullName evidence="2">Uncharacterized protein</fullName>
    </submittedName>
</protein>
<feature type="signal peptide" evidence="1">
    <location>
        <begin position="1"/>
        <end position="21"/>
    </location>
</feature>
<evidence type="ECO:0000313" key="2">
    <source>
        <dbReference type="EMBL" id="QEW06569.1"/>
    </source>
</evidence>
<reference evidence="2 3" key="1">
    <citation type="submission" date="2019-09" db="EMBL/GenBank/DDBJ databases">
        <title>Nitrincola iocasae sp. nov., a bacterium isolated from the sediment collected at a cold seep field in South China Sea.</title>
        <authorList>
            <person name="Zhang H."/>
            <person name="Wang H."/>
            <person name="Li C."/>
        </authorList>
    </citation>
    <scope>NUCLEOTIDE SEQUENCE [LARGE SCALE GENOMIC DNA]</scope>
    <source>
        <strain evidence="2 3">KXZD1103</strain>
    </source>
</reference>
<organism evidence="2 3">
    <name type="scientific">Nitrincola iocasae</name>
    <dbReference type="NCBI Taxonomy" id="2614693"/>
    <lineage>
        <taxon>Bacteria</taxon>
        <taxon>Pseudomonadati</taxon>
        <taxon>Pseudomonadota</taxon>
        <taxon>Gammaproteobacteria</taxon>
        <taxon>Oceanospirillales</taxon>
        <taxon>Oceanospirillaceae</taxon>
        <taxon>Nitrincola</taxon>
    </lineage>
</organism>
<dbReference type="Gene3D" id="2.40.40.10">
    <property type="entry name" value="RlpA-like domain"/>
    <property type="match status" value="1"/>
</dbReference>
<evidence type="ECO:0000256" key="1">
    <source>
        <dbReference type="SAM" id="SignalP"/>
    </source>
</evidence>
<dbReference type="AlphaFoldDB" id="A0A5J6LD78"/>
<proteinExistence type="predicted"/>